<evidence type="ECO:0000256" key="4">
    <source>
        <dbReference type="ARBA" id="ARBA00023159"/>
    </source>
</evidence>
<sequence length="62" mass="7020">MLILTRRAGEALVIETESGETIKVVVIETRGIQTRLGVIADRQVSVDREEIHLRKKAEKHRA</sequence>
<evidence type="ECO:0000256" key="3">
    <source>
        <dbReference type="ARBA" id="ARBA00022884"/>
    </source>
</evidence>
<organism evidence="5 6">
    <name type="scientific">Marinobacter salinus</name>
    <dbReference type="NCBI Taxonomy" id="1874317"/>
    <lineage>
        <taxon>Bacteria</taxon>
        <taxon>Pseudomonadati</taxon>
        <taxon>Pseudomonadota</taxon>
        <taxon>Gammaproteobacteria</taxon>
        <taxon>Pseudomonadales</taxon>
        <taxon>Marinobacteraceae</taxon>
        <taxon>Marinobacter</taxon>
    </lineage>
</organism>
<dbReference type="InterPro" id="IPR036107">
    <property type="entry name" value="CsrA_sf"/>
</dbReference>
<dbReference type="STRING" id="1874317.BKP64_10800"/>
<dbReference type="Pfam" id="PF02599">
    <property type="entry name" value="CsrA"/>
    <property type="match status" value="1"/>
</dbReference>
<dbReference type="PANTHER" id="PTHR34984:SF1">
    <property type="entry name" value="CARBON STORAGE REGULATOR"/>
    <property type="match status" value="1"/>
</dbReference>
<dbReference type="GO" id="GO:0045947">
    <property type="term" value="P:negative regulation of translational initiation"/>
    <property type="evidence" value="ECO:0007669"/>
    <property type="project" value="TreeGrafter"/>
</dbReference>
<keyword evidence="1" id="KW-0963">Cytoplasm</keyword>
<dbReference type="RefSeq" id="WP_070969669.1">
    <property type="nucleotide sequence ID" value="NZ_CP017715.1"/>
</dbReference>
<evidence type="ECO:0000313" key="6">
    <source>
        <dbReference type="Proteomes" id="UP000177445"/>
    </source>
</evidence>
<dbReference type="InterPro" id="IPR003751">
    <property type="entry name" value="CsrA"/>
</dbReference>
<dbReference type="Gene3D" id="2.60.40.4380">
    <property type="entry name" value="Translational regulator CsrA"/>
    <property type="match status" value="1"/>
</dbReference>
<gene>
    <name evidence="5" type="ORF">BKP64_10800</name>
</gene>
<dbReference type="AlphaFoldDB" id="A0A1D9GLU9"/>
<name>A0A1D9GLU9_9GAMM</name>
<evidence type="ECO:0000313" key="5">
    <source>
        <dbReference type="EMBL" id="AOY88616.1"/>
    </source>
</evidence>
<keyword evidence="4" id="KW-0010">Activator</keyword>
<evidence type="ECO:0000256" key="2">
    <source>
        <dbReference type="ARBA" id="ARBA00022845"/>
    </source>
</evidence>
<keyword evidence="6" id="KW-1185">Reference proteome</keyword>
<dbReference type="GO" id="GO:0006109">
    <property type="term" value="P:regulation of carbohydrate metabolic process"/>
    <property type="evidence" value="ECO:0007669"/>
    <property type="project" value="InterPro"/>
</dbReference>
<dbReference type="GO" id="GO:0048027">
    <property type="term" value="F:mRNA 5'-UTR binding"/>
    <property type="evidence" value="ECO:0007669"/>
    <property type="project" value="TreeGrafter"/>
</dbReference>
<dbReference type="PANTHER" id="PTHR34984">
    <property type="entry name" value="CARBON STORAGE REGULATOR"/>
    <property type="match status" value="1"/>
</dbReference>
<dbReference type="OrthoDB" id="9809061at2"/>
<proteinExistence type="predicted"/>
<dbReference type="Proteomes" id="UP000177445">
    <property type="component" value="Chromosome"/>
</dbReference>
<keyword evidence="2" id="KW-0810">Translation regulation</keyword>
<evidence type="ECO:0000256" key="1">
    <source>
        <dbReference type="ARBA" id="ARBA00022490"/>
    </source>
</evidence>
<protein>
    <submittedName>
        <fullName evidence="5">Carbon storage regulator</fullName>
    </submittedName>
</protein>
<dbReference type="KEGG" id="msq:BKP64_10800"/>
<dbReference type="GO" id="GO:0006402">
    <property type="term" value="P:mRNA catabolic process"/>
    <property type="evidence" value="ECO:0007669"/>
    <property type="project" value="InterPro"/>
</dbReference>
<dbReference type="GO" id="GO:0005829">
    <property type="term" value="C:cytosol"/>
    <property type="evidence" value="ECO:0007669"/>
    <property type="project" value="TreeGrafter"/>
</dbReference>
<dbReference type="EMBL" id="CP017715">
    <property type="protein sequence ID" value="AOY88616.1"/>
    <property type="molecule type" value="Genomic_DNA"/>
</dbReference>
<keyword evidence="3" id="KW-0694">RNA-binding</keyword>
<dbReference type="SUPFAM" id="SSF117130">
    <property type="entry name" value="CsrA-like"/>
    <property type="match status" value="1"/>
</dbReference>
<reference evidence="5 6" key="1">
    <citation type="submission" date="2016-10" db="EMBL/GenBank/DDBJ databases">
        <title>Marinobacter salinus sp. nov., a moderately halophilic bacterium isolated from a tidal flat environment.</title>
        <authorList>
            <person name="Park S.-J."/>
        </authorList>
    </citation>
    <scope>NUCLEOTIDE SEQUENCE [LARGE SCALE GENOMIC DNA]</scope>
    <source>
        <strain evidence="5 6">Hb8</strain>
    </source>
</reference>
<accession>A0A1D9GLU9</accession>